<evidence type="ECO:0000256" key="17">
    <source>
        <dbReference type="SAM" id="Phobius"/>
    </source>
</evidence>
<feature type="disulfide bond" evidence="14">
    <location>
        <begin position="1262"/>
        <end position="1279"/>
    </location>
</feature>
<dbReference type="Gene3D" id="2.10.25.10">
    <property type="entry name" value="Laminin"/>
    <property type="match status" value="5"/>
</dbReference>
<dbReference type="Pfam" id="PF00057">
    <property type="entry name" value="Ldl_recept_a"/>
    <property type="match status" value="11"/>
</dbReference>
<evidence type="ECO:0000256" key="8">
    <source>
        <dbReference type="ARBA" id="ARBA00022737"/>
    </source>
</evidence>
<dbReference type="Pfam" id="PF00058">
    <property type="entry name" value="Ldl_recept_b"/>
    <property type="match status" value="3"/>
</dbReference>
<dbReference type="Pfam" id="PF07645">
    <property type="entry name" value="EGF_CA"/>
    <property type="match status" value="1"/>
</dbReference>
<dbReference type="InterPro" id="IPR026823">
    <property type="entry name" value="cEGF"/>
</dbReference>
<proteinExistence type="inferred from homology"/>
<evidence type="ECO:0000256" key="13">
    <source>
        <dbReference type="ARBA" id="ARBA00023180"/>
    </source>
</evidence>
<feature type="disulfide bond" evidence="15">
    <location>
        <begin position="728"/>
        <end position="740"/>
    </location>
</feature>
<feature type="disulfide bond" evidence="15">
    <location>
        <begin position="664"/>
        <end position="679"/>
    </location>
</feature>
<evidence type="ECO:0000256" key="2">
    <source>
        <dbReference type="ARBA" id="ARBA00009939"/>
    </source>
</evidence>
<dbReference type="Proteomes" id="UP000288716">
    <property type="component" value="Unassembled WGS sequence"/>
</dbReference>
<keyword evidence="3" id="KW-1003">Cell membrane</keyword>
<dbReference type="OrthoDB" id="21182at2759"/>
<feature type="disulfide bond" evidence="14">
    <location>
        <begin position="1281"/>
        <end position="1290"/>
    </location>
</feature>
<dbReference type="InterPro" id="IPR000152">
    <property type="entry name" value="EGF-type_Asp/Asn_hydroxyl_site"/>
</dbReference>
<comment type="subcellular location">
    <subcellularLocation>
        <location evidence="1">Cell membrane</location>
        <topology evidence="1">Single-pass type I membrane protein</topology>
    </subcellularLocation>
</comment>
<evidence type="ECO:0000313" key="19">
    <source>
        <dbReference type="EMBL" id="RWS24243.1"/>
    </source>
</evidence>
<dbReference type="GO" id="GO:0005509">
    <property type="term" value="F:calcium ion binding"/>
    <property type="evidence" value="ECO:0007669"/>
    <property type="project" value="InterPro"/>
</dbReference>
<feature type="transmembrane region" description="Helical" evidence="17">
    <location>
        <begin position="1306"/>
        <end position="1330"/>
    </location>
</feature>
<protein>
    <submittedName>
        <fullName evidence="19">Low density lipid receptor-related protein-like protein</fullName>
    </submittedName>
</protein>
<dbReference type="FunFam" id="2.120.10.30:FF:000241">
    <property type="entry name" value="Low-density lipoprotein receptor-related protein 6"/>
    <property type="match status" value="1"/>
</dbReference>
<dbReference type="SUPFAM" id="SSF57196">
    <property type="entry name" value="EGF/Laminin"/>
    <property type="match status" value="5"/>
</dbReference>
<dbReference type="SMART" id="SM00135">
    <property type="entry name" value="LY"/>
    <property type="match status" value="10"/>
</dbReference>
<comment type="similarity">
    <text evidence="2">Belongs to the LDLR family.</text>
</comment>
<keyword evidence="12 19" id="KW-0675">Receptor</keyword>
<feature type="repeat" description="LDL-receptor class B" evidence="16">
    <location>
        <begin position="1119"/>
        <end position="1161"/>
    </location>
</feature>
<evidence type="ECO:0000256" key="15">
    <source>
        <dbReference type="PROSITE-ProRule" id="PRU00124"/>
    </source>
</evidence>
<feature type="repeat" description="LDL-receptor class B" evidence="16">
    <location>
        <begin position="1028"/>
        <end position="1076"/>
    </location>
</feature>
<dbReference type="SMART" id="SM00192">
    <property type="entry name" value="LDLa"/>
    <property type="match status" value="11"/>
</dbReference>
<feature type="disulfide bond" evidence="15">
    <location>
        <begin position="645"/>
        <end position="657"/>
    </location>
</feature>
<dbReference type="InterPro" id="IPR036055">
    <property type="entry name" value="LDL_receptor-like_sf"/>
</dbReference>
<dbReference type="PROSITE" id="PS01209">
    <property type="entry name" value="LDLRA_1"/>
    <property type="match status" value="4"/>
</dbReference>
<dbReference type="SUPFAM" id="SSF63825">
    <property type="entry name" value="YWTD domain"/>
    <property type="match status" value="2"/>
</dbReference>
<keyword evidence="10 17" id="KW-0472">Membrane</keyword>
<keyword evidence="9 17" id="KW-1133">Transmembrane helix</keyword>
<dbReference type="GO" id="GO:0016324">
    <property type="term" value="C:apical plasma membrane"/>
    <property type="evidence" value="ECO:0007669"/>
    <property type="project" value="TreeGrafter"/>
</dbReference>
<dbReference type="STRING" id="299467.A0A443S9N6"/>
<dbReference type="FunFam" id="2.10.25.10:FF:000009">
    <property type="entry name" value="Low-density lipoprotein receptor isoform 1"/>
    <property type="match status" value="1"/>
</dbReference>
<feature type="repeat" description="LDL-receptor class B" evidence="16">
    <location>
        <begin position="128"/>
        <end position="170"/>
    </location>
</feature>
<dbReference type="InterPro" id="IPR000033">
    <property type="entry name" value="LDLR_classB_rpt"/>
</dbReference>
<name>A0A443S9N6_9ACAR</name>
<evidence type="ECO:0000259" key="18">
    <source>
        <dbReference type="PROSITE" id="PS50026"/>
    </source>
</evidence>
<feature type="disulfide bond" evidence="15">
    <location>
        <begin position="691"/>
        <end position="709"/>
    </location>
</feature>
<dbReference type="PROSITE" id="PS51120">
    <property type="entry name" value="LDLRB"/>
    <property type="match status" value="5"/>
</dbReference>
<feature type="domain" description="EGF-like" evidence="18">
    <location>
        <begin position="1256"/>
        <end position="1291"/>
    </location>
</feature>
<evidence type="ECO:0000256" key="16">
    <source>
        <dbReference type="PROSITE-ProRule" id="PRU00461"/>
    </source>
</evidence>
<dbReference type="PROSITE" id="PS50068">
    <property type="entry name" value="LDLRA_2"/>
    <property type="match status" value="11"/>
</dbReference>
<evidence type="ECO:0000313" key="20">
    <source>
        <dbReference type="Proteomes" id="UP000288716"/>
    </source>
</evidence>
<dbReference type="Gene3D" id="2.120.10.30">
    <property type="entry name" value="TolB, C-terminal domain"/>
    <property type="match status" value="2"/>
</dbReference>
<dbReference type="InterPro" id="IPR001881">
    <property type="entry name" value="EGF-like_Ca-bd_dom"/>
</dbReference>
<dbReference type="PROSITE" id="PS00022">
    <property type="entry name" value="EGF_1"/>
    <property type="match status" value="1"/>
</dbReference>
<dbReference type="FunFam" id="2.10.25.10:FF:000037">
    <property type="entry name" value="Signal peptide, CUB domain and EGF-like domain-containing 2"/>
    <property type="match status" value="1"/>
</dbReference>
<feature type="disulfide bond" evidence="15">
    <location>
        <begin position="455"/>
        <end position="470"/>
    </location>
</feature>
<dbReference type="SMART" id="SM00181">
    <property type="entry name" value="EGF"/>
    <property type="match status" value="8"/>
</dbReference>
<evidence type="ECO:0000256" key="12">
    <source>
        <dbReference type="ARBA" id="ARBA00023170"/>
    </source>
</evidence>
<gene>
    <name evidence="19" type="ORF">B4U80_09248</name>
</gene>
<evidence type="ECO:0000256" key="11">
    <source>
        <dbReference type="ARBA" id="ARBA00023157"/>
    </source>
</evidence>
<feature type="disulfide bond" evidence="15">
    <location>
        <begin position="415"/>
        <end position="430"/>
    </location>
</feature>
<dbReference type="PROSITE" id="PS01186">
    <property type="entry name" value="EGF_2"/>
    <property type="match status" value="1"/>
</dbReference>
<sequence>ECAKVETNQCEHKCVNTLTGFYCECNEGYKLMKDGKACEDIDECTQQKGRCSQYCFNTPGSYYCKCNESYYERELDGHTCKRRDNTKPWIIFSNRYYLRNMSADGSVYSLIRMDLKNVVALDFDYNDQRIYYADVGNKSLNRIFVNGSGEETVIRHEAHGLEGLAVDWVAKKLYWLDRTSKHLDVSELDGRHRKTLIGKGMTDPRAIVVHPGIGYLFFTDWGHHAFIAKVGMNGQNMTRLVLYTQKLVWPNALAVDYFSNKIFWADAHLDYIEYCDFEGRNRHQVISGTKVPHVFALSIFDDWIYWTDWNIKALVRAHKFTGENFQILRNTSHRPYDIHVYHPLKQLPYDNPCGDQNGHCSHLCLIAPGGDNYTCACPNNFVLTADNKTCIANCTSGQHRCGFPDDRCIPLYWSCDGEKDCKDGSDERNCPPFVCKSGMFQCKNNQTCISRIRICDGVPDCSDKSDESFCVSPCGEHSFKCKSTGRCVPDSWQCDGDDDCADGSDEAPEVCYNRECDPDTQFKCNNGKCIPKLWFCDFDDDCGDNSDEPAHRCRNKNCTTGWKKCPTRNNYRCIPSWLFCDGKDDCRDGSDENNPDYCPKCHESGDFRCKNGRCIPLRWRCDFEDDCGDNSDEDPKQCTDLYRECSESEFKCGNKKCIPSRWRCDHDDDCDDGSDEKDCLDYKCKEDQFKCRSGHCIPGKLVCDGHKDCRDVSDEMNCSTRYPGGRYCLESQFQCNNTVCLRHDFLCDGDDDCGDGSDEADTLCQNFQCDLRRKFQCQNKRCIPLWQICNDKDDCGDGSDENNHTLCRKWPIPCTSNQFKCANDRCIALDKVCDHQNDCADLSDEKGCHSGTCTIKDRGGCQHNCTALTGGGFICVCPRGYRVSHNNTKACEDINECESFGHNCSQVCKNLEGSYSCECKPGFEAFEERCAAKGHIPIILYANGPEIRAMDITQQLQSSLVKGESRVQAIDYDPVKDIIYWTDSFEKTIKRAFIPDPRDTEHGLAFSQNLEMKGLSKPSDIAVDWIGRNLYWTDNDLSSLKSKGRIYVSLLDGRYKKTIIGTALERPTSIAVDPESGLDNAGSSPKIESAWMDGSRRRIIVNEKLTNPTGIVIDFEGGHRIYWSDSKLNIIESAKSDGSNRVTVLQGELHHPLSIDLFEDQLYWVTQETGEIYRQDKYGRGVKVRLRRSLEHTTDVKIFQEKKYNTSISNPCSQSPCTHICVLIPSGYRCTCPDSTPASSSYTGVCTSGFEQKKPLPQMCPCKNGGYCVSSERDKNLICKCQDNFEGTFCDDFISKSRIDRSKTSVTAIVLPIIVILMIVIAAVAFVLFFKKRN</sequence>
<dbReference type="InterPro" id="IPR000742">
    <property type="entry name" value="EGF"/>
</dbReference>
<reference evidence="19 20" key="1">
    <citation type="journal article" date="2018" name="Gigascience">
        <title>Genomes of trombidid mites reveal novel predicted allergens and laterally-transferred genes associated with secondary metabolism.</title>
        <authorList>
            <person name="Dong X."/>
            <person name="Chaisiri K."/>
            <person name="Xia D."/>
            <person name="Armstrong S.D."/>
            <person name="Fang Y."/>
            <person name="Donnelly M.J."/>
            <person name="Kadowaki T."/>
            <person name="McGarry J.W."/>
            <person name="Darby A.C."/>
            <person name="Makepeace B.L."/>
        </authorList>
    </citation>
    <scope>NUCLEOTIDE SEQUENCE [LARGE SCALE GENOMIC DNA]</scope>
    <source>
        <strain evidence="19">UoL-UT</strain>
    </source>
</reference>
<feature type="disulfide bond" evidence="15">
    <location>
        <begin position="609"/>
        <end position="627"/>
    </location>
</feature>
<dbReference type="PROSITE" id="PS50026">
    <property type="entry name" value="EGF_3"/>
    <property type="match status" value="2"/>
</dbReference>
<feature type="repeat" description="LDL-receptor class B" evidence="16">
    <location>
        <begin position="171"/>
        <end position="213"/>
    </location>
</feature>
<feature type="disulfide bond" evidence="15">
    <location>
        <begin position="524"/>
        <end position="542"/>
    </location>
</feature>
<dbReference type="InterPro" id="IPR051221">
    <property type="entry name" value="LDLR-related"/>
</dbReference>
<evidence type="ECO:0000256" key="1">
    <source>
        <dbReference type="ARBA" id="ARBA00004251"/>
    </source>
</evidence>
<evidence type="ECO:0000256" key="6">
    <source>
        <dbReference type="ARBA" id="ARBA00022692"/>
    </source>
</evidence>
<dbReference type="PROSITE" id="PS00010">
    <property type="entry name" value="ASX_HYDROXYL"/>
    <property type="match status" value="1"/>
</dbReference>
<dbReference type="FunFam" id="2.120.10.30:FF:000035">
    <property type="entry name" value="Low-density lipoprotein receptor-related protein 2"/>
    <property type="match status" value="1"/>
</dbReference>
<comment type="caution">
    <text evidence="19">The sequence shown here is derived from an EMBL/GenBank/DDBJ whole genome shotgun (WGS) entry which is preliminary data.</text>
</comment>
<keyword evidence="7" id="KW-0732">Signal</keyword>
<keyword evidence="5" id="KW-0254">Endocytosis</keyword>
<dbReference type="InterPro" id="IPR049883">
    <property type="entry name" value="NOTCH1_EGF-like"/>
</dbReference>
<dbReference type="PROSITE" id="PS01187">
    <property type="entry name" value="EGF_CA"/>
    <property type="match status" value="2"/>
</dbReference>
<keyword evidence="20" id="KW-1185">Reference proteome</keyword>
<dbReference type="SUPFAM" id="SSF57424">
    <property type="entry name" value="LDL receptor-like module"/>
    <property type="match status" value="11"/>
</dbReference>
<dbReference type="CDD" id="cd00054">
    <property type="entry name" value="EGF_CA"/>
    <property type="match status" value="1"/>
</dbReference>
<feature type="disulfide bond" evidence="15">
    <location>
        <begin position="833"/>
        <end position="848"/>
    </location>
</feature>
<keyword evidence="13" id="KW-0325">Glycoprotein</keyword>
<evidence type="ECO:0000256" key="4">
    <source>
        <dbReference type="ARBA" id="ARBA00022536"/>
    </source>
</evidence>
<dbReference type="PRINTS" id="PR00261">
    <property type="entry name" value="LDLRECEPTOR"/>
</dbReference>
<feature type="disulfide bond" evidence="15">
    <location>
        <begin position="814"/>
        <end position="826"/>
    </location>
</feature>
<dbReference type="VEuPathDB" id="VectorBase:LDEU007797"/>
<dbReference type="Gene3D" id="4.10.400.10">
    <property type="entry name" value="Low-density Lipoprotein Receptor"/>
    <property type="match status" value="11"/>
</dbReference>
<comment type="caution">
    <text evidence="14">Lacks conserved residue(s) required for the propagation of feature annotation.</text>
</comment>
<dbReference type="GO" id="GO:0006898">
    <property type="term" value="P:receptor-mediated endocytosis"/>
    <property type="evidence" value="ECO:0007669"/>
    <property type="project" value="TreeGrafter"/>
</dbReference>
<evidence type="ECO:0000256" key="7">
    <source>
        <dbReference type="ARBA" id="ARBA00022729"/>
    </source>
</evidence>
<keyword evidence="4 14" id="KW-0245">EGF-like domain</keyword>
<feature type="disulfide bond" evidence="15">
    <location>
        <begin position="684"/>
        <end position="696"/>
    </location>
</feature>
<evidence type="ECO:0000256" key="14">
    <source>
        <dbReference type="PROSITE-ProRule" id="PRU00076"/>
    </source>
</evidence>
<dbReference type="InterPro" id="IPR002172">
    <property type="entry name" value="LDrepeatLR_classA_rpt"/>
</dbReference>
<evidence type="ECO:0000256" key="3">
    <source>
        <dbReference type="ARBA" id="ARBA00022475"/>
    </source>
</evidence>
<keyword evidence="6 17" id="KW-0812">Transmembrane</keyword>
<keyword evidence="8" id="KW-0677">Repeat</keyword>
<organism evidence="19 20">
    <name type="scientific">Leptotrombidium deliense</name>
    <dbReference type="NCBI Taxonomy" id="299467"/>
    <lineage>
        <taxon>Eukaryota</taxon>
        <taxon>Metazoa</taxon>
        <taxon>Ecdysozoa</taxon>
        <taxon>Arthropoda</taxon>
        <taxon>Chelicerata</taxon>
        <taxon>Arachnida</taxon>
        <taxon>Acari</taxon>
        <taxon>Acariformes</taxon>
        <taxon>Trombidiformes</taxon>
        <taxon>Prostigmata</taxon>
        <taxon>Anystina</taxon>
        <taxon>Parasitengona</taxon>
        <taxon>Trombiculoidea</taxon>
        <taxon>Trombiculidae</taxon>
        <taxon>Leptotrombidium</taxon>
    </lineage>
</organism>
<dbReference type="SMART" id="SM00179">
    <property type="entry name" value="EGF_CA"/>
    <property type="match status" value="4"/>
</dbReference>
<feature type="repeat" description="LDL-receptor class B" evidence="16">
    <location>
        <begin position="214"/>
        <end position="259"/>
    </location>
</feature>
<dbReference type="PANTHER" id="PTHR22722">
    <property type="entry name" value="LOW-DENSITY LIPOPROTEIN RECEPTOR-RELATED PROTEIN 2-RELATED"/>
    <property type="match status" value="1"/>
</dbReference>
<dbReference type="Pfam" id="PF14670">
    <property type="entry name" value="FXa_inhibition"/>
    <property type="match status" value="1"/>
</dbReference>
<feature type="disulfide bond" evidence="15">
    <location>
        <begin position="735"/>
        <end position="753"/>
    </location>
</feature>
<dbReference type="InterPro" id="IPR011042">
    <property type="entry name" value="6-blade_b-propeller_TolB-like"/>
</dbReference>
<dbReference type="GO" id="GO:0042562">
    <property type="term" value="F:hormone binding"/>
    <property type="evidence" value="ECO:0007669"/>
    <property type="project" value="TreeGrafter"/>
</dbReference>
<feature type="non-terminal residue" evidence="19">
    <location>
        <position position="1334"/>
    </location>
</feature>
<evidence type="ECO:0000256" key="5">
    <source>
        <dbReference type="ARBA" id="ARBA00022583"/>
    </source>
</evidence>
<dbReference type="CDD" id="cd00112">
    <property type="entry name" value="LDLa"/>
    <property type="match status" value="7"/>
</dbReference>
<dbReference type="PANTHER" id="PTHR22722:SF14">
    <property type="entry name" value="MEGALIN, ISOFORM A"/>
    <property type="match status" value="1"/>
</dbReference>
<dbReference type="InterPro" id="IPR018097">
    <property type="entry name" value="EGF_Ca-bd_CS"/>
</dbReference>
<dbReference type="FunFam" id="4.10.400.10:FF:000078">
    <property type="entry name" value="low-density lipoprotein receptor-related protein 2"/>
    <property type="match status" value="1"/>
</dbReference>
<dbReference type="Pfam" id="PF12662">
    <property type="entry name" value="cEGF"/>
    <property type="match status" value="1"/>
</dbReference>
<feature type="non-terminal residue" evidence="19">
    <location>
        <position position="1"/>
    </location>
</feature>
<feature type="disulfide bond" evidence="15">
    <location>
        <begin position="703"/>
        <end position="718"/>
    </location>
</feature>
<accession>A0A443S9N6</accession>
<feature type="domain" description="EGF-like" evidence="18">
    <location>
        <begin position="893"/>
        <end position="931"/>
    </location>
</feature>
<evidence type="ECO:0000256" key="9">
    <source>
        <dbReference type="ARBA" id="ARBA00022989"/>
    </source>
</evidence>
<dbReference type="GO" id="GO:0043235">
    <property type="term" value="C:receptor complex"/>
    <property type="evidence" value="ECO:0007669"/>
    <property type="project" value="TreeGrafter"/>
</dbReference>
<feature type="disulfide bond" evidence="15">
    <location>
        <begin position="777"/>
        <end position="795"/>
    </location>
</feature>
<dbReference type="InterPro" id="IPR023415">
    <property type="entry name" value="LDLR_class-A_CS"/>
</dbReference>
<dbReference type="FunFam" id="4.10.400.10:FF:000002">
    <property type="entry name" value="Low-density lipoprotein receptor-related protein 1"/>
    <property type="match status" value="1"/>
</dbReference>
<dbReference type="FunFam" id="4.10.400.10:FF:000034">
    <property type="entry name" value="Low-density lipoprotein receptor-related protein 2"/>
    <property type="match status" value="2"/>
</dbReference>
<evidence type="ECO:0000256" key="10">
    <source>
        <dbReference type="ARBA" id="ARBA00023136"/>
    </source>
</evidence>
<dbReference type="EMBL" id="NCKV01005172">
    <property type="protein sequence ID" value="RWS24243.1"/>
    <property type="molecule type" value="Genomic_DNA"/>
</dbReference>
<keyword evidence="11 14" id="KW-1015">Disulfide bond</keyword>
<feature type="disulfide bond" evidence="15">
    <location>
        <begin position="652"/>
        <end position="670"/>
    </location>
</feature>
<feature type="disulfide bond" evidence="15">
    <location>
        <begin position="821"/>
        <end position="839"/>
    </location>
</feature>